<evidence type="ECO:0000313" key="2">
    <source>
        <dbReference type="EMBL" id="NMG44059.1"/>
    </source>
</evidence>
<dbReference type="Gene3D" id="3.30.1330.40">
    <property type="entry name" value="RutC-like"/>
    <property type="match status" value="1"/>
</dbReference>
<dbReference type="SUPFAM" id="SSF55298">
    <property type="entry name" value="YjgF-like"/>
    <property type="match status" value="1"/>
</dbReference>
<organism evidence="2 3">
    <name type="scientific">Aromatoleum toluvorans</name>
    <dbReference type="NCBI Taxonomy" id="92002"/>
    <lineage>
        <taxon>Bacteria</taxon>
        <taxon>Pseudomonadati</taxon>
        <taxon>Pseudomonadota</taxon>
        <taxon>Betaproteobacteria</taxon>
        <taxon>Rhodocyclales</taxon>
        <taxon>Rhodocyclaceae</taxon>
        <taxon>Aromatoleum</taxon>
    </lineage>
</organism>
<sequence length="317" mass="33870">MLGIAILGDGDAGLVPPAIPTARIATPVLEGPQSMCEIWRTRGPLETGLRGRVRYRCSDTMLFGALEIGEGAVPVGGASRLQHATEAAYREVFGLLDEKGYRALFRAWNYFPGINDEADGSERYRQFNAGRQEAFRAGGRSTTGHVPAACALGTAGGPFTLYFLALREAPVAIENPRQVCAYHYPQQYGPRSPTFARASLALSEAPPVLFVSGTASIVGHRTLHPADVVAQTEESFRNIAAVLAEAGRVAPDGTRFGLRDLSYKVYVRHPADLGAVRAGVREHVGSEAPVVFVQADVCRADLLVEIEASGGHAVEEA</sequence>
<comment type="caution">
    <text evidence="2">The sequence shown here is derived from an EMBL/GenBank/DDBJ whole genome shotgun (WGS) entry which is preliminary data.</text>
</comment>
<proteinExistence type="predicted"/>
<reference evidence="2 3" key="1">
    <citation type="submission" date="2019-12" db="EMBL/GenBank/DDBJ databases">
        <title>Comparative genomics gives insights into the taxonomy of the Azoarcus-Aromatoleum group and reveals separate origins of nif in the plant-associated Azoarcus and non-plant-associated Aromatoleum sub-groups.</title>
        <authorList>
            <person name="Lafos M."/>
            <person name="Maluk M."/>
            <person name="Batista M."/>
            <person name="Junghare M."/>
            <person name="Carmona M."/>
            <person name="Faoro H."/>
            <person name="Cruz L.M."/>
            <person name="Battistoni F."/>
            <person name="De Souza E."/>
            <person name="Pedrosa F."/>
            <person name="Chen W.-M."/>
            <person name="Poole P.S."/>
            <person name="Dixon R.A."/>
            <person name="James E.K."/>
        </authorList>
    </citation>
    <scope>NUCLEOTIDE SEQUENCE [LARGE SCALE GENOMIC DNA]</scope>
    <source>
        <strain evidence="2 3">Td21</strain>
    </source>
</reference>
<name>A0ABX1PX78_9RHOO</name>
<dbReference type="CDD" id="cd06153">
    <property type="entry name" value="YjgF_YER057c_UK114_like_5"/>
    <property type="match status" value="1"/>
</dbReference>
<accession>A0ABX1PX78</accession>
<feature type="domain" description="Chorismatase FkbO/Hyg5-like N-terminal" evidence="1">
    <location>
        <begin position="37"/>
        <end position="165"/>
    </location>
</feature>
<dbReference type="Proteomes" id="UP000623795">
    <property type="component" value="Unassembled WGS sequence"/>
</dbReference>
<gene>
    <name evidence="2" type="ORF">GPA22_09995</name>
</gene>
<dbReference type="InterPro" id="IPR049368">
    <property type="entry name" value="FkbO_Hyg5-like_N"/>
</dbReference>
<dbReference type="Pfam" id="PF21168">
    <property type="entry name" value="FkbO_Hyg5-like_N"/>
    <property type="match status" value="1"/>
</dbReference>
<keyword evidence="3" id="KW-1185">Reference proteome</keyword>
<evidence type="ECO:0000259" key="1">
    <source>
        <dbReference type="Pfam" id="PF21168"/>
    </source>
</evidence>
<protein>
    <recommendedName>
        <fullName evidence="1">Chorismatase FkbO/Hyg5-like N-terminal domain-containing protein</fullName>
    </recommendedName>
</protein>
<dbReference type="EMBL" id="WTVN01000012">
    <property type="protein sequence ID" value="NMG44059.1"/>
    <property type="molecule type" value="Genomic_DNA"/>
</dbReference>
<dbReference type="InterPro" id="IPR035959">
    <property type="entry name" value="RutC-like_sf"/>
</dbReference>
<evidence type="ECO:0000313" key="3">
    <source>
        <dbReference type="Proteomes" id="UP000623795"/>
    </source>
</evidence>